<keyword evidence="5" id="KW-1185">Reference proteome</keyword>
<keyword evidence="4" id="KW-0723">Serine/threonine-protein kinase</keyword>
<feature type="region of interest" description="Disordered" evidence="2">
    <location>
        <begin position="344"/>
        <end position="393"/>
    </location>
</feature>
<dbReference type="Gene3D" id="1.10.510.10">
    <property type="entry name" value="Transferase(Phosphotransferase) domain 1"/>
    <property type="match status" value="1"/>
</dbReference>
<keyword evidence="4" id="KW-0808">Transferase</keyword>
<dbReference type="InterPro" id="IPR011009">
    <property type="entry name" value="Kinase-like_dom_sf"/>
</dbReference>
<reference evidence="5" key="1">
    <citation type="submission" date="2016-10" db="EMBL/GenBank/DDBJ databases">
        <authorList>
            <person name="Varghese N."/>
            <person name="Submissions S."/>
        </authorList>
    </citation>
    <scope>NUCLEOTIDE SEQUENCE [LARGE SCALE GENOMIC DNA]</scope>
    <source>
        <strain evidence="5">CGMCC 1.6963</strain>
    </source>
</reference>
<dbReference type="GO" id="GO:0005524">
    <property type="term" value="F:ATP binding"/>
    <property type="evidence" value="ECO:0007669"/>
    <property type="project" value="UniProtKB-UniRule"/>
</dbReference>
<organism evidence="4 5">
    <name type="scientific">Pedococcus cremeus</name>
    <dbReference type="NCBI Taxonomy" id="587636"/>
    <lineage>
        <taxon>Bacteria</taxon>
        <taxon>Bacillati</taxon>
        <taxon>Actinomycetota</taxon>
        <taxon>Actinomycetes</taxon>
        <taxon>Micrococcales</taxon>
        <taxon>Intrasporangiaceae</taxon>
        <taxon>Pedococcus</taxon>
    </lineage>
</organism>
<accession>A0A1H9SY63</accession>
<feature type="binding site" evidence="1">
    <location>
        <position position="40"/>
    </location>
    <ligand>
        <name>ATP</name>
        <dbReference type="ChEBI" id="CHEBI:30616"/>
    </ligand>
</feature>
<dbReference type="SUPFAM" id="SSF56112">
    <property type="entry name" value="Protein kinase-like (PK-like)"/>
    <property type="match status" value="1"/>
</dbReference>
<dbReference type="Proteomes" id="UP000199019">
    <property type="component" value="Unassembled WGS sequence"/>
</dbReference>
<dbReference type="PROSITE" id="PS00107">
    <property type="entry name" value="PROTEIN_KINASE_ATP"/>
    <property type="match status" value="1"/>
</dbReference>
<keyword evidence="1" id="KW-0547">Nucleotide-binding</keyword>
<evidence type="ECO:0000256" key="1">
    <source>
        <dbReference type="PROSITE-ProRule" id="PRU10141"/>
    </source>
</evidence>
<dbReference type="PROSITE" id="PS50011">
    <property type="entry name" value="PROTEIN_KINASE_DOM"/>
    <property type="match status" value="1"/>
</dbReference>
<dbReference type="CDD" id="cd14014">
    <property type="entry name" value="STKc_PknB_like"/>
    <property type="match status" value="1"/>
</dbReference>
<dbReference type="InterPro" id="IPR000719">
    <property type="entry name" value="Prot_kinase_dom"/>
</dbReference>
<dbReference type="Gene3D" id="3.30.200.20">
    <property type="entry name" value="Phosphorylase Kinase, domain 1"/>
    <property type="match status" value="1"/>
</dbReference>
<dbReference type="PANTHER" id="PTHR44329">
    <property type="entry name" value="SERINE/THREONINE-PROTEIN KINASE TNNI3K-RELATED"/>
    <property type="match status" value="1"/>
</dbReference>
<sequence length="527" mass="55268">MTNRVPAVPGYDLHERLGAGASSVVWRATRRTDGAEVAVKLVTTWGEGDCAVREVEVLRSLPAEGLVRVHEAFSLPDDPSRVAVVLDLVSGGSLGALLAARGHLTAGEAVTLVTPVARTLGTLHAAGVVHADVSPGNVLLERSGRPLLADLGVARLVGEAPGEVVGTPGFTAPEVEAGEQPTSASDVYAVGAVAWACVTGGPPAPLGIRRPLAELVPALPSAWAEVVTQCLSSQPSERPSAAEVALRLFDAAPCEPLRLVVGDDEVSLITHRLRSAAPTVHEVAGEPVRSPERWVARLRWRSRPAGRRGQPSRVRLAPLGAAGGLLLVAALVLAGRAAGWRERAQAAEPVSRPAATRSVPPTPPAAMSPTATVAPATPPTAAQDRQSPRSRPADLVQALADVRSEVLVSGDDRGLARLDVPDSAAWRADAALLRELRSRGERYEDLRFRVRSADLLSSAGERAALRCRVDTSAHDVVGRDGATRATRAARAARATRATSRPAERGAPLVLNLRWSDGRWRIESIATA</sequence>
<dbReference type="STRING" id="587636.SAMN05216199_1371"/>
<dbReference type="Pfam" id="PF00069">
    <property type="entry name" value="Pkinase"/>
    <property type="match status" value="1"/>
</dbReference>
<proteinExistence type="predicted"/>
<dbReference type="AlphaFoldDB" id="A0A1H9SY63"/>
<evidence type="ECO:0000259" key="3">
    <source>
        <dbReference type="PROSITE" id="PS50011"/>
    </source>
</evidence>
<protein>
    <submittedName>
        <fullName evidence="4">Serine/threonine protein kinase</fullName>
    </submittedName>
</protein>
<feature type="domain" description="Protein kinase" evidence="3">
    <location>
        <begin position="11"/>
        <end position="249"/>
    </location>
</feature>
<evidence type="ECO:0000313" key="5">
    <source>
        <dbReference type="Proteomes" id="UP000199019"/>
    </source>
</evidence>
<dbReference type="InterPro" id="IPR051681">
    <property type="entry name" value="Ser/Thr_Kinases-Pseudokinases"/>
</dbReference>
<dbReference type="PROSITE" id="PS00109">
    <property type="entry name" value="PROTEIN_KINASE_TYR"/>
    <property type="match status" value="1"/>
</dbReference>
<evidence type="ECO:0000256" key="2">
    <source>
        <dbReference type="SAM" id="MobiDB-lite"/>
    </source>
</evidence>
<keyword evidence="1" id="KW-0067">ATP-binding</keyword>
<name>A0A1H9SY63_9MICO</name>
<gene>
    <name evidence="4" type="ORF">SAMN05216199_1371</name>
</gene>
<keyword evidence="4" id="KW-0418">Kinase</keyword>
<dbReference type="InterPro" id="IPR017441">
    <property type="entry name" value="Protein_kinase_ATP_BS"/>
</dbReference>
<dbReference type="EMBL" id="FOHB01000002">
    <property type="protein sequence ID" value="SER89841.1"/>
    <property type="molecule type" value="Genomic_DNA"/>
</dbReference>
<feature type="compositionally biased region" description="Low complexity" evidence="2">
    <location>
        <begin position="367"/>
        <end position="382"/>
    </location>
</feature>
<evidence type="ECO:0000313" key="4">
    <source>
        <dbReference type="EMBL" id="SER89841.1"/>
    </source>
</evidence>
<dbReference type="GO" id="GO:0004674">
    <property type="term" value="F:protein serine/threonine kinase activity"/>
    <property type="evidence" value="ECO:0007669"/>
    <property type="project" value="UniProtKB-KW"/>
</dbReference>
<dbReference type="InterPro" id="IPR008266">
    <property type="entry name" value="Tyr_kinase_AS"/>
</dbReference>